<feature type="domain" description="TonB-dependent receptor plug" evidence="15">
    <location>
        <begin position="63"/>
        <end position="169"/>
    </location>
</feature>
<feature type="domain" description="TonB-dependent receptor-like beta-barrel" evidence="14">
    <location>
        <begin position="350"/>
        <end position="648"/>
    </location>
</feature>
<reference evidence="16 17" key="1">
    <citation type="submission" date="2016-11" db="EMBL/GenBank/DDBJ databases">
        <title>Trade-off between light-utilization and light-protection in marine flavobacteria.</title>
        <authorList>
            <person name="Kumagai Y."/>
        </authorList>
    </citation>
    <scope>NUCLEOTIDE SEQUENCE [LARGE SCALE GENOMIC DNA]</scope>
    <source>
        <strain evidence="16 17">NBRC 107125</strain>
    </source>
</reference>
<keyword evidence="3 11" id="KW-0813">Transport</keyword>
<dbReference type="GO" id="GO:0044718">
    <property type="term" value="P:siderophore transmembrane transport"/>
    <property type="evidence" value="ECO:0007669"/>
    <property type="project" value="TreeGrafter"/>
</dbReference>
<dbReference type="PANTHER" id="PTHR30069:SF29">
    <property type="entry name" value="HEMOGLOBIN AND HEMOGLOBIN-HAPTOGLOBIN-BINDING PROTEIN 1-RELATED"/>
    <property type="match status" value="1"/>
</dbReference>
<evidence type="ECO:0000313" key="17">
    <source>
        <dbReference type="Proteomes" id="UP000193450"/>
    </source>
</evidence>
<evidence type="ECO:0000259" key="15">
    <source>
        <dbReference type="Pfam" id="PF07715"/>
    </source>
</evidence>
<dbReference type="Gene3D" id="2.170.130.10">
    <property type="entry name" value="TonB-dependent receptor, plug domain"/>
    <property type="match status" value="1"/>
</dbReference>
<evidence type="ECO:0000313" key="16">
    <source>
        <dbReference type="EMBL" id="ARN72668.1"/>
    </source>
</evidence>
<dbReference type="Proteomes" id="UP000193450">
    <property type="component" value="Chromosome"/>
</dbReference>
<evidence type="ECO:0000256" key="4">
    <source>
        <dbReference type="ARBA" id="ARBA00022452"/>
    </source>
</evidence>
<dbReference type="SUPFAM" id="SSF56935">
    <property type="entry name" value="Porins"/>
    <property type="match status" value="1"/>
</dbReference>
<dbReference type="InterPro" id="IPR036942">
    <property type="entry name" value="Beta-barrel_TonB_sf"/>
</dbReference>
<dbReference type="AlphaFoldDB" id="A0A1X9N379"/>
<keyword evidence="6 13" id="KW-0732">Signal</keyword>
<dbReference type="RefSeq" id="WP_085756754.1">
    <property type="nucleotide sequence ID" value="NZ_CP019343.1"/>
</dbReference>
<dbReference type="GO" id="GO:0015344">
    <property type="term" value="F:siderophore uptake transmembrane transporter activity"/>
    <property type="evidence" value="ECO:0007669"/>
    <property type="project" value="TreeGrafter"/>
</dbReference>
<organism evidence="16 17">
    <name type="scientific">Oceanicoccus sagamiensis</name>
    <dbReference type="NCBI Taxonomy" id="716816"/>
    <lineage>
        <taxon>Bacteria</taxon>
        <taxon>Pseudomonadati</taxon>
        <taxon>Pseudomonadota</taxon>
        <taxon>Gammaproteobacteria</taxon>
        <taxon>Cellvibrionales</taxon>
        <taxon>Spongiibacteraceae</taxon>
        <taxon>Oceanicoccus</taxon>
    </lineage>
</organism>
<feature type="chain" id="PRO_5012937108" description="TonB-dependent receptor plug domain-containing protein" evidence="13">
    <location>
        <begin position="25"/>
        <end position="680"/>
    </location>
</feature>
<evidence type="ECO:0000256" key="5">
    <source>
        <dbReference type="ARBA" id="ARBA00022692"/>
    </source>
</evidence>
<proteinExistence type="inferred from homology"/>
<sequence length="680" mass="76602">MLVQNRQLPAVKFFLLAALPSLFAAFSDTLEAGEEADLFQLSLAELVNVEILSASEFSEGPLTVASSVSVVDEDDWRKLGSRRSKDPLGSLPGVQLFDLLYGAQTVTIRGYSSSPRGHETLLDGVPINSFTFNNSHYQYNNVNLGTLEKIELIRGPVSVQYGSDAFHGAVSMQSYSGDRNSEQAHYTQVRTSLASNDLLTTGLRHSSNLDQHYIDISLEYLDQGDQDIAFDWEEATASGSSEWAREEESHQFIAKFGRQAEEAMSYELGFYTNSQERDDFHGYGQELIPGLDELRSSNIDTDFHLGKGYLQIPLANTMEANLQLFYWESSLEDFRWGPGKSQWLWFKDENRKGAKLTIKQESNPINTRWSLAFEGDWAEITDAYRKDLTTAGDLIIKEDEPTKGLKRDIKSVTAQATTTLSNDKIQLHYGIRYDDINVVGGDTSGRLGLVYLPTSTTSLKLLYGRGFRPPSGAERRGFRNPLDENLDLESETLDSYEIVYIYQTDNSLAEFTLFYNELENEITDSDFGADGGPTYINLGDGESKGAEAQFKYTVKQWAFDLSGSYVDSTNNQTGADYVAFPEWIFNLGIAYKLPAQHLEIYLFNRVEEGMQESIDPASEDLSTVWRTDLHVGYQQSEHLIWTLDFRNLLDRDNYRPYIYGMTDGIPGDPFSAMLGLHFTF</sequence>
<evidence type="ECO:0000256" key="9">
    <source>
        <dbReference type="ARBA" id="ARBA00023170"/>
    </source>
</evidence>
<evidence type="ECO:0000259" key="14">
    <source>
        <dbReference type="Pfam" id="PF00593"/>
    </source>
</evidence>
<dbReference type="PANTHER" id="PTHR30069">
    <property type="entry name" value="TONB-DEPENDENT OUTER MEMBRANE RECEPTOR"/>
    <property type="match status" value="1"/>
</dbReference>
<dbReference type="Gene3D" id="2.40.170.20">
    <property type="entry name" value="TonB-dependent receptor, beta-barrel domain"/>
    <property type="match status" value="1"/>
</dbReference>
<feature type="signal peptide" evidence="13">
    <location>
        <begin position="1"/>
        <end position="24"/>
    </location>
</feature>
<dbReference type="OrthoDB" id="9764669at2"/>
<dbReference type="PROSITE" id="PS52016">
    <property type="entry name" value="TONB_DEPENDENT_REC_3"/>
    <property type="match status" value="1"/>
</dbReference>
<dbReference type="Pfam" id="PF00593">
    <property type="entry name" value="TonB_dep_Rec_b-barrel"/>
    <property type="match status" value="1"/>
</dbReference>
<protein>
    <recommendedName>
        <fullName evidence="18">TonB-dependent receptor plug domain-containing protein</fullName>
    </recommendedName>
</protein>
<keyword evidence="9" id="KW-0675">Receptor</keyword>
<evidence type="ECO:0000256" key="8">
    <source>
        <dbReference type="ARBA" id="ARBA00023136"/>
    </source>
</evidence>
<keyword evidence="17" id="KW-1185">Reference proteome</keyword>
<evidence type="ECO:0000256" key="1">
    <source>
        <dbReference type="ARBA" id="ARBA00004571"/>
    </source>
</evidence>
<evidence type="ECO:0000256" key="10">
    <source>
        <dbReference type="ARBA" id="ARBA00023237"/>
    </source>
</evidence>
<keyword evidence="5 11" id="KW-0812">Transmembrane</keyword>
<evidence type="ECO:0000256" key="3">
    <source>
        <dbReference type="ARBA" id="ARBA00022448"/>
    </source>
</evidence>
<dbReference type="InterPro" id="IPR000531">
    <property type="entry name" value="Beta-barrel_TonB"/>
</dbReference>
<keyword evidence="10 11" id="KW-0998">Cell outer membrane</keyword>
<evidence type="ECO:0000256" key="13">
    <source>
        <dbReference type="SAM" id="SignalP"/>
    </source>
</evidence>
<dbReference type="InterPro" id="IPR039426">
    <property type="entry name" value="TonB-dep_rcpt-like"/>
</dbReference>
<dbReference type="EMBL" id="CP019343">
    <property type="protein sequence ID" value="ARN72668.1"/>
    <property type="molecule type" value="Genomic_DNA"/>
</dbReference>
<accession>A0A1X9N379</accession>
<evidence type="ECO:0000256" key="7">
    <source>
        <dbReference type="ARBA" id="ARBA00023077"/>
    </source>
</evidence>
<comment type="similarity">
    <text evidence="2">Belongs to the TonB-dependent receptor family. Hemoglobin/haptoglobin binding protein subfamily.</text>
</comment>
<dbReference type="InterPro" id="IPR037066">
    <property type="entry name" value="Plug_dom_sf"/>
</dbReference>
<dbReference type="Pfam" id="PF07715">
    <property type="entry name" value="Plug"/>
    <property type="match status" value="1"/>
</dbReference>
<dbReference type="KEGG" id="osg:BST96_00180"/>
<evidence type="ECO:0000256" key="6">
    <source>
        <dbReference type="ARBA" id="ARBA00022729"/>
    </source>
</evidence>
<evidence type="ECO:0008006" key="18">
    <source>
        <dbReference type="Google" id="ProtNLM"/>
    </source>
</evidence>
<dbReference type="InterPro" id="IPR012910">
    <property type="entry name" value="Plug_dom"/>
</dbReference>
<keyword evidence="7 12" id="KW-0798">TonB box</keyword>
<dbReference type="STRING" id="716816.BST96_00180"/>
<evidence type="ECO:0000256" key="11">
    <source>
        <dbReference type="PROSITE-ProRule" id="PRU01360"/>
    </source>
</evidence>
<evidence type="ECO:0000256" key="12">
    <source>
        <dbReference type="RuleBase" id="RU003357"/>
    </source>
</evidence>
<name>A0A1X9N379_9GAMM</name>
<keyword evidence="4 11" id="KW-1134">Transmembrane beta strand</keyword>
<dbReference type="GO" id="GO:0009279">
    <property type="term" value="C:cell outer membrane"/>
    <property type="evidence" value="ECO:0007669"/>
    <property type="project" value="UniProtKB-SubCell"/>
</dbReference>
<keyword evidence="8 11" id="KW-0472">Membrane</keyword>
<gene>
    <name evidence="16" type="ORF">BST96_00180</name>
</gene>
<evidence type="ECO:0000256" key="2">
    <source>
        <dbReference type="ARBA" id="ARBA00008143"/>
    </source>
</evidence>
<comment type="subcellular location">
    <subcellularLocation>
        <location evidence="1 11">Cell outer membrane</location>
        <topology evidence="1 11">Multi-pass membrane protein</topology>
    </subcellularLocation>
</comment>